<proteinExistence type="predicted"/>
<dbReference type="EC" id="2.3.1.47" evidence="2"/>
<comment type="catalytic activity">
    <reaction evidence="5">
        <text>6-carboxyhexanoyl-[ACP] + L-alanine + H(+) = (8S)-8-amino-7-oxononanoate + holo-[ACP] + CO2</text>
        <dbReference type="Rhea" id="RHEA:42288"/>
        <dbReference type="Rhea" id="RHEA-COMP:9685"/>
        <dbReference type="Rhea" id="RHEA-COMP:9955"/>
        <dbReference type="ChEBI" id="CHEBI:15378"/>
        <dbReference type="ChEBI" id="CHEBI:16526"/>
        <dbReference type="ChEBI" id="CHEBI:57972"/>
        <dbReference type="ChEBI" id="CHEBI:64479"/>
        <dbReference type="ChEBI" id="CHEBI:78846"/>
        <dbReference type="ChEBI" id="CHEBI:149468"/>
        <dbReference type="EC" id="2.3.1.47"/>
    </reaction>
</comment>
<dbReference type="InterPro" id="IPR015422">
    <property type="entry name" value="PyrdxlP-dep_Trfase_small"/>
</dbReference>
<organism evidence="7 8">
    <name type="scientific">Kutzneria albida DSM 43870</name>
    <dbReference type="NCBI Taxonomy" id="1449976"/>
    <lineage>
        <taxon>Bacteria</taxon>
        <taxon>Bacillati</taxon>
        <taxon>Actinomycetota</taxon>
        <taxon>Actinomycetes</taxon>
        <taxon>Pseudonocardiales</taxon>
        <taxon>Pseudonocardiaceae</taxon>
        <taxon>Kutzneria</taxon>
    </lineage>
</organism>
<dbReference type="PANTHER" id="PTHR13693:SF100">
    <property type="entry name" value="8-AMINO-7-OXONONANOATE SYNTHASE"/>
    <property type="match status" value="1"/>
</dbReference>
<evidence type="ECO:0000313" key="7">
    <source>
        <dbReference type="EMBL" id="AHI01699.1"/>
    </source>
</evidence>
<keyword evidence="8" id="KW-1185">Reference proteome</keyword>
<dbReference type="eggNOG" id="COG0156">
    <property type="taxonomic scope" value="Bacteria"/>
</dbReference>
<evidence type="ECO:0000256" key="3">
    <source>
        <dbReference type="ARBA" id="ARBA00022679"/>
    </source>
</evidence>
<dbReference type="Gene3D" id="3.40.640.10">
    <property type="entry name" value="Type I PLP-dependent aspartate aminotransferase-like (Major domain)"/>
    <property type="match status" value="1"/>
</dbReference>
<dbReference type="Pfam" id="PF00155">
    <property type="entry name" value="Aminotran_1_2"/>
    <property type="match status" value="1"/>
</dbReference>
<evidence type="ECO:0000259" key="6">
    <source>
        <dbReference type="Pfam" id="PF00155"/>
    </source>
</evidence>
<evidence type="ECO:0000256" key="1">
    <source>
        <dbReference type="ARBA" id="ARBA00001933"/>
    </source>
</evidence>
<dbReference type="Gene3D" id="3.90.1150.10">
    <property type="entry name" value="Aspartate Aminotransferase, domain 1"/>
    <property type="match status" value="1"/>
</dbReference>
<dbReference type="InterPro" id="IPR015421">
    <property type="entry name" value="PyrdxlP-dep_Trfase_major"/>
</dbReference>
<dbReference type="HOGENOM" id="CLU_015846_11_0_11"/>
<gene>
    <name evidence="7" type="ORF">KALB_8342</name>
</gene>
<dbReference type="EMBL" id="CP007155">
    <property type="protein sequence ID" value="AHI01699.1"/>
    <property type="molecule type" value="Genomic_DNA"/>
</dbReference>
<evidence type="ECO:0000256" key="5">
    <source>
        <dbReference type="ARBA" id="ARBA00047715"/>
    </source>
</evidence>
<dbReference type="PANTHER" id="PTHR13693">
    <property type="entry name" value="CLASS II AMINOTRANSFERASE/8-AMINO-7-OXONONANOATE SYNTHASE"/>
    <property type="match status" value="1"/>
</dbReference>
<dbReference type="GO" id="GO:0009102">
    <property type="term" value="P:biotin biosynthetic process"/>
    <property type="evidence" value="ECO:0007669"/>
    <property type="project" value="TreeGrafter"/>
</dbReference>
<sequence length="209" mass="21946">MDVTAHASLLAGVLAADAVARPFAHNDFEHLEHTIGKHGPGLIAFATLYGVTGDLCPLVEYVDLAERTGCALIADESHALGVLGPSGAGLGLILVADDRRSRRARNALMVRDGLTGLGYNIAPSGSQIIPLQPGSEQALCLLQRLLDAQGGFGAPFVPPAVPANRCAQRLSVHSELAESDLQRVLDTCAAVRDEAGLRTWKSTRRLVAA</sequence>
<evidence type="ECO:0000256" key="4">
    <source>
        <dbReference type="ARBA" id="ARBA00022898"/>
    </source>
</evidence>
<reference evidence="7 8" key="1">
    <citation type="journal article" date="2014" name="BMC Genomics">
        <title>Complete genome sequence of producer of the glycopeptide antibiotic Aculeximycin Kutzneria albida DSM 43870T, a representative of minor genus of Pseudonocardiaceae.</title>
        <authorList>
            <person name="Rebets Y."/>
            <person name="Tokovenko B."/>
            <person name="Lushchyk I."/>
            <person name="Ruckert C."/>
            <person name="Zaburannyi N."/>
            <person name="Bechthold A."/>
            <person name="Kalinowski J."/>
            <person name="Luzhetskyy A."/>
        </authorList>
    </citation>
    <scope>NUCLEOTIDE SEQUENCE [LARGE SCALE GENOMIC DNA]</scope>
    <source>
        <strain evidence="7">DSM 43870</strain>
    </source>
</reference>
<evidence type="ECO:0000256" key="2">
    <source>
        <dbReference type="ARBA" id="ARBA00013187"/>
    </source>
</evidence>
<dbReference type="GO" id="GO:0030170">
    <property type="term" value="F:pyridoxal phosphate binding"/>
    <property type="evidence" value="ECO:0007669"/>
    <property type="project" value="InterPro"/>
</dbReference>
<dbReference type="AlphaFoldDB" id="W5WKH6"/>
<dbReference type="InterPro" id="IPR015424">
    <property type="entry name" value="PyrdxlP-dep_Trfase"/>
</dbReference>
<keyword evidence="3" id="KW-0808">Transferase</keyword>
<protein>
    <recommendedName>
        <fullName evidence="2">8-amino-7-oxononanoate synthase</fullName>
        <ecNumber evidence="2">2.3.1.47</ecNumber>
    </recommendedName>
</protein>
<dbReference type="STRING" id="1449976.KALB_8342"/>
<comment type="cofactor">
    <cofactor evidence="1">
        <name>pyridoxal 5'-phosphate</name>
        <dbReference type="ChEBI" id="CHEBI:597326"/>
    </cofactor>
</comment>
<dbReference type="Proteomes" id="UP000019225">
    <property type="component" value="Chromosome"/>
</dbReference>
<dbReference type="InterPro" id="IPR004839">
    <property type="entry name" value="Aminotransferase_I/II_large"/>
</dbReference>
<dbReference type="SUPFAM" id="SSF53383">
    <property type="entry name" value="PLP-dependent transferases"/>
    <property type="match status" value="1"/>
</dbReference>
<dbReference type="GO" id="GO:0008710">
    <property type="term" value="F:8-amino-7-oxononanoate synthase activity"/>
    <property type="evidence" value="ECO:0007669"/>
    <property type="project" value="UniProtKB-EC"/>
</dbReference>
<dbReference type="KEGG" id="kal:KALB_8342"/>
<name>W5WKH6_9PSEU</name>
<dbReference type="InterPro" id="IPR050087">
    <property type="entry name" value="AON_synthase_class-II"/>
</dbReference>
<feature type="domain" description="Aminotransferase class I/classII large" evidence="6">
    <location>
        <begin position="5"/>
        <end position="87"/>
    </location>
</feature>
<keyword evidence="4" id="KW-0663">Pyridoxal phosphate</keyword>
<evidence type="ECO:0000313" key="8">
    <source>
        <dbReference type="Proteomes" id="UP000019225"/>
    </source>
</evidence>
<accession>W5WKH6</accession>